<dbReference type="InterPro" id="IPR018712">
    <property type="entry name" value="Tle1-like_cat"/>
</dbReference>
<organism evidence="3 4">
    <name type="scientific">Pseudocercospora musae</name>
    <dbReference type="NCBI Taxonomy" id="113226"/>
    <lineage>
        <taxon>Eukaryota</taxon>
        <taxon>Fungi</taxon>
        <taxon>Dikarya</taxon>
        <taxon>Ascomycota</taxon>
        <taxon>Pezizomycotina</taxon>
        <taxon>Dothideomycetes</taxon>
        <taxon>Dothideomycetidae</taxon>
        <taxon>Mycosphaerellales</taxon>
        <taxon>Mycosphaerellaceae</taxon>
        <taxon>Pseudocercospora</taxon>
    </lineage>
</organism>
<evidence type="ECO:0000313" key="3">
    <source>
        <dbReference type="EMBL" id="KXT10937.1"/>
    </source>
</evidence>
<feature type="compositionally biased region" description="Basic and acidic residues" evidence="1">
    <location>
        <begin position="39"/>
        <end position="48"/>
    </location>
</feature>
<keyword evidence="4" id="KW-1185">Reference proteome</keyword>
<gene>
    <name evidence="3" type="ORF">AC579_4</name>
</gene>
<dbReference type="Proteomes" id="UP000073492">
    <property type="component" value="Unassembled WGS sequence"/>
</dbReference>
<dbReference type="AlphaFoldDB" id="A0A139I865"/>
<dbReference type="PANTHER" id="PTHR33840:SF2">
    <property type="entry name" value="TLE1 PHOSPHOLIPASE DOMAIN-CONTAINING PROTEIN"/>
    <property type="match status" value="1"/>
</dbReference>
<feature type="region of interest" description="Disordered" evidence="1">
    <location>
        <begin position="1"/>
        <end position="48"/>
    </location>
</feature>
<accession>A0A139I865</accession>
<dbReference type="InterPro" id="IPR029058">
    <property type="entry name" value="AB_hydrolase_fold"/>
</dbReference>
<dbReference type="OrthoDB" id="3162439at2759"/>
<feature type="compositionally biased region" description="Basic and acidic residues" evidence="1">
    <location>
        <begin position="1"/>
        <end position="14"/>
    </location>
</feature>
<dbReference type="EMBL" id="LFZO01000232">
    <property type="protein sequence ID" value="KXT10937.1"/>
    <property type="molecule type" value="Genomic_DNA"/>
</dbReference>
<proteinExistence type="predicted"/>
<reference evidence="3 4" key="1">
    <citation type="submission" date="2015-07" db="EMBL/GenBank/DDBJ databases">
        <title>Comparative genomics of the Sigatoka disease complex on banana suggests a link between parallel evolutionary changes in Pseudocercospora fijiensis and Pseudocercospora eumusae and increased virulence on the banana host.</title>
        <authorList>
            <person name="Chang T.-C."/>
            <person name="Salvucci A."/>
            <person name="Crous P.W."/>
            <person name="Stergiopoulos I."/>
        </authorList>
    </citation>
    <scope>NUCLEOTIDE SEQUENCE [LARGE SCALE GENOMIC DNA]</scope>
    <source>
        <strain evidence="3 4">CBS 116634</strain>
    </source>
</reference>
<protein>
    <recommendedName>
        <fullName evidence="2">T6SS Phospholipase effector Tle1-like catalytic domain-containing protein</fullName>
    </recommendedName>
</protein>
<comment type="caution">
    <text evidence="3">The sequence shown here is derived from an EMBL/GenBank/DDBJ whole genome shotgun (WGS) entry which is preliminary data.</text>
</comment>
<dbReference type="PANTHER" id="PTHR33840">
    <property type="match status" value="1"/>
</dbReference>
<feature type="domain" description="T6SS Phospholipase effector Tle1-like catalytic" evidence="2">
    <location>
        <begin position="65"/>
        <end position="330"/>
    </location>
</feature>
<evidence type="ECO:0000313" key="4">
    <source>
        <dbReference type="Proteomes" id="UP000073492"/>
    </source>
</evidence>
<dbReference type="STRING" id="113226.A0A139I865"/>
<sequence length="514" mass="58542">MSDRTKSEAAKSDEWFQAESSPVDEEKDVMPMGEASSPNHERHTPQLPREIRAVRDGQNYHHKGRNIIVALDGTGDQFDSDNSNIVHLVSCLKKSDPSQVSYYQSGIGTYDGGGLSNGMNAAVDMAVGSGLGVHIRDAYRYLMQTYKEGDKICLFGFSRGAYTARCLAGMIHKVGLLPAHNVAQVPFAYQYYKDDSDEGWKMSADFKKTFSINVNVYFVGVFDSVASVGFIPRKLPLSSTPTNRSVHFRHAMALDERRAKFKTCRYRERTDFGSKAEWKVMAEEGDAASSSTDVHEVWFTGCHADVGGGAVKNEVRHKLSQIPLRWMIRQCFECNTGIIFKTHRLAEEGIDVHTLWPLYTKLPNPGELPPPEIAERHKKGELGPIERRASVLEPVRKDEPMGMHHVNLYDDKEKRRLSQDWIPEQIEDYFDGISDINDQLKVGKSWWILEFWPVKVRLWKNEAWVKKVTLNRGRHRCAQEARPNLHWTVEQRMHVLGYENKVRTDGKSVWTTVV</sequence>
<dbReference type="Pfam" id="PF09994">
    <property type="entry name" value="T6SS_Tle1-like_cat"/>
    <property type="match status" value="1"/>
</dbReference>
<evidence type="ECO:0000256" key="1">
    <source>
        <dbReference type="SAM" id="MobiDB-lite"/>
    </source>
</evidence>
<name>A0A139I865_9PEZI</name>
<dbReference type="SUPFAM" id="SSF53474">
    <property type="entry name" value="alpha/beta-Hydrolases"/>
    <property type="match status" value="1"/>
</dbReference>
<evidence type="ECO:0000259" key="2">
    <source>
        <dbReference type="Pfam" id="PF09994"/>
    </source>
</evidence>